<dbReference type="EMBL" id="UYWW01007087">
    <property type="protein sequence ID" value="VDM15085.1"/>
    <property type="molecule type" value="Genomic_DNA"/>
</dbReference>
<sequence>METFCNHLAFFWGMGPRHQLSVAQQKYDSTSTHKAL</sequence>
<dbReference type="AlphaFoldDB" id="A0A3P7G134"/>
<keyword evidence="2" id="KW-1185">Reference proteome</keyword>
<dbReference type="Proteomes" id="UP000270924">
    <property type="component" value="Unassembled WGS sequence"/>
</dbReference>
<organism evidence="1 2">
    <name type="scientific">Wuchereria bancrofti</name>
    <dbReference type="NCBI Taxonomy" id="6293"/>
    <lineage>
        <taxon>Eukaryota</taxon>
        <taxon>Metazoa</taxon>
        <taxon>Ecdysozoa</taxon>
        <taxon>Nematoda</taxon>
        <taxon>Chromadorea</taxon>
        <taxon>Rhabditida</taxon>
        <taxon>Spirurina</taxon>
        <taxon>Spiruromorpha</taxon>
        <taxon>Filarioidea</taxon>
        <taxon>Onchocercidae</taxon>
        <taxon>Wuchereria</taxon>
    </lineage>
</organism>
<reference evidence="1 2" key="1">
    <citation type="submission" date="2018-11" db="EMBL/GenBank/DDBJ databases">
        <authorList>
            <consortium name="Pathogen Informatics"/>
        </authorList>
    </citation>
    <scope>NUCLEOTIDE SEQUENCE [LARGE SCALE GENOMIC DNA]</scope>
</reference>
<evidence type="ECO:0000313" key="1">
    <source>
        <dbReference type="EMBL" id="VDM15085.1"/>
    </source>
</evidence>
<accession>A0A3P7G134</accession>
<name>A0A3P7G134_WUCBA</name>
<protein>
    <submittedName>
        <fullName evidence="1">Uncharacterized protein</fullName>
    </submittedName>
</protein>
<evidence type="ECO:0000313" key="2">
    <source>
        <dbReference type="Proteomes" id="UP000270924"/>
    </source>
</evidence>
<dbReference type="InParanoid" id="A0A3P7G134"/>
<gene>
    <name evidence="1" type="ORF">WBA_LOCUS8471</name>
</gene>
<proteinExistence type="predicted"/>